<dbReference type="Proteomes" id="UP000488506">
    <property type="component" value="Unassembled WGS sequence"/>
</dbReference>
<evidence type="ECO:0000259" key="1">
    <source>
        <dbReference type="PROSITE" id="PS50910"/>
    </source>
</evidence>
<dbReference type="EMBL" id="WPAF01000008">
    <property type="protein sequence ID" value="KAF0134419.1"/>
    <property type="molecule type" value="Genomic_DNA"/>
</dbReference>
<organism evidence="2 3">
    <name type="scientific">Candidatus Saganbacteria bacterium</name>
    <dbReference type="NCBI Taxonomy" id="2575572"/>
    <lineage>
        <taxon>Bacteria</taxon>
        <taxon>Bacillati</taxon>
        <taxon>Saganbacteria</taxon>
    </lineage>
</organism>
<feature type="domain" description="HEPN" evidence="1">
    <location>
        <begin position="15"/>
        <end position="123"/>
    </location>
</feature>
<dbReference type="PROSITE" id="PS50910">
    <property type="entry name" value="HEPN"/>
    <property type="match status" value="1"/>
</dbReference>
<evidence type="ECO:0000313" key="2">
    <source>
        <dbReference type="EMBL" id="KAF0134419.1"/>
    </source>
</evidence>
<dbReference type="SMART" id="SM00748">
    <property type="entry name" value="HEPN"/>
    <property type="match status" value="1"/>
</dbReference>
<accession>A0A833L1I6</accession>
<protein>
    <submittedName>
        <fullName evidence="2">HEPN domain-containing protein</fullName>
    </submittedName>
</protein>
<dbReference type="AlphaFoldDB" id="A0A833L1I6"/>
<name>A0A833L1I6_UNCSA</name>
<dbReference type="Gene3D" id="1.20.120.330">
    <property type="entry name" value="Nucleotidyltransferases domain 2"/>
    <property type="match status" value="1"/>
</dbReference>
<reference evidence="2 3" key="1">
    <citation type="submission" date="2019-12" db="EMBL/GenBank/DDBJ databases">
        <authorList>
            <person name="Wolfe R."/>
            <person name="Danczak R."/>
            <person name="Wilkins M."/>
        </authorList>
    </citation>
    <scope>NUCLEOTIDE SEQUENCE [LARGE SCALE GENOMIC DNA]</scope>
    <source>
        <strain evidence="2">X2_MaxBin.013</strain>
    </source>
</reference>
<gene>
    <name evidence="2" type="ORF">FD145_644</name>
</gene>
<dbReference type="SUPFAM" id="SSF81593">
    <property type="entry name" value="Nucleotidyltransferase substrate binding subunit/domain"/>
    <property type="match status" value="1"/>
</dbReference>
<comment type="caution">
    <text evidence="2">The sequence shown here is derived from an EMBL/GenBank/DDBJ whole genome shotgun (WGS) entry which is preliminary data.</text>
</comment>
<dbReference type="Pfam" id="PF05168">
    <property type="entry name" value="HEPN"/>
    <property type="match status" value="1"/>
</dbReference>
<dbReference type="InterPro" id="IPR007842">
    <property type="entry name" value="HEPN_dom"/>
</dbReference>
<evidence type="ECO:0000313" key="3">
    <source>
        <dbReference type="Proteomes" id="UP000488506"/>
    </source>
</evidence>
<sequence>MNPNEYVYEKANEWFAKGDNDLKAARLILNDHNPPTDTICYHCQQAVEKYLKGLLTLHKIEFLKTHDLDYLYKLIIKVVDINAIKEEILSLSKYAIEARYPADVPIVYSIEEAKSALEKAANILKHIKLNK</sequence>
<proteinExistence type="predicted"/>